<evidence type="ECO:0000313" key="3">
    <source>
        <dbReference type="EMBL" id="MPC46389.1"/>
    </source>
</evidence>
<reference evidence="3 4" key="1">
    <citation type="submission" date="2019-05" db="EMBL/GenBank/DDBJ databases">
        <title>Another draft genome of Portunus trituberculatus and its Hox gene families provides insights of decapod evolution.</title>
        <authorList>
            <person name="Jeong J.-H."/>
            <person name="Song I."/>
            <person name="Kim S."/>
            <person name="Choi T."/>
            <person name="Kim D."/>
            <person name="Ryu S."/>
            <person name="Kim W."/>
        </authorList>
    </citation>
    <scope>NUCLEOTIDE SEQUENCE [LARGE SCALE GENOMIC DNA]</scope>
    <source>
        <tissue evidence="3">Muscle</tissue>
    </source>
</reference>
<dbReference type="AlphaFoldDB" id="A0A5B7FME8"/>
<comment type="caution">
    <text evidence="3">The sequence shown here is derived from an EMBL/GenBank/DDBJ whole genome shotgun (WGS) entry which is preliminary data.</text>
</comment>
<evidence type="ECO:0000256" key="1">
    <source>
        <dbReference type="SAM" id="MobiDB-lite"/>
    </source>
</evidence>
<dbReference type="OrthoDB" id="6256716at2759"/>
<keyword evidence="2" id="KW-0812">Transmembrane</keyword>
<protein>
    <submittedName>
        <fullName evidence="3">Uncharacterized protein</fullName>
    </submittedName>
</protein>
<evidence type="ECO:0000313" key="4">
    <source>
        <dbReference type="Proteomes" id="UP000324222"/>
    </source>
</evidence>
<dbReference type="Proteomes" id="UP000324222">
    <property type="component" value="Unassembled WGS sequence"/>
</dbReference>
<keyword evidence="4" id="KW-1185">Reference proteome</keyword>
<keyword evidence="2" id="KW-1133">Transmembrane helix</keyword>
<feature type="transmembrane region" description="Helical" evidence="2">
    <location>
        <begin position="64"/>
        <end position="83"/>
    </location>
</feature>
<organism evidence="3 4">
    <name type="scientific">Portunus trituberculatus</name>
    <name type="common">Swimming crab</name>
    <name type="synonym">Neptunus trituberculatus</name>
    <dbReference type="NCBI Taxonomy" id="210409"/>
    <lineage>
        <taxon>Eukaryota</taxon>
        <taxon>Metazoa</taxon>
        <taxon>Ecdysozoa</taxon>
        <taxon>Arthropoda</taxon>
        <taxon>Crustacea</taxon>
        <taxon>Multicrustacea</taxon>
        <taxon>Malacostraca</taxon>
        <taxon>Eumalacostraca</taxon>
        <taxon>Eucarida</taxon>
        <taxon>Decapoda</taxon>
        <taxon>Pleocyemata</taxon>
        <taxon>Brachyura</taxon>
        <taxon>Eubrachyura</taxon>
        <taxon>Portunoidea</taxon>
        <taxon>Portunidae</taxon>
        <taxon>Portuninae</taxon>
        <taxon>Portunus</taxon>
    </lineage>
</organism>
<sequence length="144" mass="17117">MYNFQSDQKRRSECDSTRQRQPSMTFKNVHGEEIYVDVRLKKHSNNKRAVEVNVSGGRIQFLPWIRYTLILTVMAFVIQFHTLHKHCWLLQVLAYRQLQHSTWENNIHDLFLGEQRVLFYMALLVKEETAVPNQELIPLYLGPS</sequence>
<proteinExistence type="predicted"/>
<keyword evidence="2" id="KW-0472">Membrane</keyword>
<dbReference type="EMBL" id="VSRR010007182">
    <property type="protein sequence ID" value="MPC46389.1"/>
    <property type="molecule type" value="Genomic_DNA"/>
</dbReference>
<name>A0A5B7FME8_PORTR</name>
<feature type="region of interest" description="Disordered" evidence="1">
    <location>
        <begin position="1"/>
        <end position="22"/>
    </location>
</feature>
<evidence type="ECO:0000256" key="2">
    <source>
        <dbReference type="SAM" id="Phobius"/>
    </source>
</evidence>
<accession>A0A5B7FME8</accession>
<gene>
    <name evidence="3" type="ORF">E2C01_040111</name>
</gene>
<feature type="compositionally biased region" description="Basic and acidic residues" evidence="1">
    <location>
        <begin position="7"/>
        <end position="18"/>
    </location>
</feature>